<dbReference type="HAMAP" id="MF_00697">
    <property type="entry name" value="UPF0276"/>
    <property type="match status" value="1"/>
</dbReference>
<sequence>MLGETSSPKSDRIGSAIPARAGAGLKPEHVAEILRTEADIGFFEVHAENYMGAGGPPHRQLEAIRDRYPVSLHGVGLSIGGEQPLDKEHLQRLAALNRRYEPGLFSEHLAWSTHDTSYYNDLLPVPYDRTTLERVCDHIDEVQETVGRRMLLENPSTYVAFEQSTMSEIEFIKEIARRTGCGLLLDINNVYVSCTNHQHSPEDYLAAFPMTDVGEIHLGGHAPDTDDAGRPLLIDAHDRAVDDAVWRLYESVVSNHGALPTLVEWDNDIPAWQVLRAEAEAADLILSRAEETVLWRVV</sequence>
<dbReference type="PANTHER" id="PTHR42194">
    <property type="entry name" value="UPF0276 PROTEIN HI_1600"/>
    <property type="match status" value="1"/>
</dbReference>
<gene>
    <name evidence="2" type="ORF">JF539_18735</name>
</gene>
<protein>
    <recommendedName>
        <fullName evidence="1">UPF0276 protein JF539_18735</fullName>
    </recommendedName>
</protein>
<dbReference type="Pfam" id="PF05114">
    <property type="entry name" value="MbnB_TglH_ChrH"/>
    <property type="match status" value="1"/>
</dbReference>
<dbReference type="Gene3D" id="3.20.20.150">
    <property type="entry name" value="Divalent-metal-dependent TIM barrel enzymes"/>
    <property type="match status" value="1"/>
</dbReference>
<comment type="caution">
    <text evidence="2">The sequence shown here is derived from an EMBL/GenBank/DDBJ whole genome shotgun (WGS) entry which is preliminary data.</text>
</comment>
<evidence type="ECO:0000313" key="2">
    <source>
        <dbReference type="EMBL" id="MBN9672398.1"/>
    </source>
</evidence>
<name>A0A939EHK6_9HYPH</name>
<dbReference type="PANTHER" id="PTHR42194:SF1">
    <property type="entry name" value="UPF0276 PROTEIN HI_1600"/>
    <property type="match status" value="1"/>
</dbReference>
<dbReference type="InterPro" id="IPR036237">
    <property type="entry name" value="Xyl_isomerase-like_sf"/>
</dbReference>
<dbReference type="RefSeq" id="WP_207142244.1">
    <property type="nucleotide sequence ID" value="NZ_JAEKJZ010000004.1"/>
</dbReference>
<accession>A0A939EHK6</accession>
<evidence type="ECO:0000256" key="1">
    <source>
        <dbReference type="HAMAP-Rule" id="MF_00697"/>
    </source>
</evidence>
<organism evidence="2 3">
    <name type="scientific">Roseibium aggregatum</name>
    <dbReference type="NCBI Taxonomy" id="187304"/>
    <lineage>
        <taxon>Bacteria</taxon>
        <taxon>Pseudomonadati</taxon>
        <taxon>Pseudomonadota</taxon>
        <taxon>Alphaproteobacteria</taxon>
        <taxon>Hyphomicrobiales</taxon>
        <taxon>Stappiaceae</taxon>
        <taxon>Roseibium</taxon>
    </lineage>
</organism>
<dbReference type="Proteomes" id="UP000664096">
    <property type="component" value="Unassembled WGS sequence"/>
</dbReference>
<comment type="similarity">
    <text evidence="1">Belongs to the UPF0276 family.</text>
</comment>
<dbReference type="SUPFAM" id="SSF51658">
    <property type="entry name" value="Xylose isomerase-like"/>
    <property type="match status" value="1"/>
</dbReference>
<dbReference type="AlphaFoldDB" id="A0A939EHK6"/>
<dbReference type="NCBIfam" id="NF003818">
    <property type="entry name" value="PRK05409.1"/>
    <property type="match status" value="1"/>
</dbReference>
<proteinExistence type="inferred from homology"/>
<dbReference type="EMBL" id="JAEKJZ010000004">
    <property type="protein sequence ID" value="MBN9672398.1"/>
    <property type="molecule type" value="Genomic_DNA"/>
</dbReference>
<reference evidence="2" key="1">
    <citation type="submission" date="2020-12" db="EMBL/GenBank/DDBJ databases">
        <title>Oil enriched cultivation method for isolating marine PHA-producing bacteria.</title>
        <authorList>
            <person name="Zheng W."/>
            <person name="Yu S."/>
            <person name="Huang Y."/>
        </authorList>
    </citation>
    <scope>NUCLEOTIDE SEQUENCE</scope>
    <source>
        <strain evidence="2">SY-2-12</strain>
    </source>
</reference>
<dbReference type="InterPro" id="IPR007801">
    <property type="entry name" value="MbnB/TglH/ChrH"/>
</dbReference>
<evidence type="ECO:0000313" key="3">
    <source>
        <dbReference type="Proteomes" id="UP000664096"/>
    </source>
</evidence>